<organism evidence="10 11">
    <name type="scientific">Noviherbaspirillum album</name>
    <dbReference type="NCBI Taxonomy" id="3080276"/>
    <lineage>
        <taxon>Bacteria</taxon>
        <taxon>Pseudomonadati</taxon>
        <taxon>Pseudomonadota</taxon>
        <taxon>Betaproteobacteria</taxon>
        <taxon>Burkholderiales</taxon>
        <taxon>Oxalobacteraceae</taxon>
        <taxon>Noviherbaspirillum</taxon>
    </lineage>
</organism>
<comment type="caution">
    <text evidence="10">The sequence shown here is derived from an EMBL/GenBank/DDBJ whole genome shotgun (WGS) entry which is preliminary data.</text>
</comment>
<keyword evidence="3" id="KW-0378">Hydrolase</keyword>
<dbReference type="PANTHER" id="PTHR31062">
    <property type="entry name" value="XYLOGLUCAN ENDOTRANSGLUCOSYLASE/HYDROLASE PROTEIN 8-RELATED"/>
    <property type="match status" value="1"/>
</dbReference>
<keyword evidence="11" id="KW-1185">Reference proteome</keyword>
<evidence type="ECO:0000256" key="5">
    <source>
        <dbReference type="ARBA" id="ARBA00029722"/>
    </source>
</evidence>
<sequence length="244" mass="26989">MKVKQRFAALACVLGLVGLTAGAGVNAQSTQLFYDDFSGKGSLGSAWEIATWVNGHPFGCTFSDQDVSKSKGVLRLSFSGNSGKCAEVRTRQTWQYGSFVVDMKPSDVRGTVSSFFLYDGTSRTSTHHEIDIEFIGGTSLLHTNFWVAGVQSPRDIDLAALGIDPYQRSRKYRFIWQPDAIAWHVMNDAGQWIEVRREAVSLAVPMKLMMNAWYGDNLDTAIHFPGYYDGTSGKAEYSSVWIGK</sequence>
<evidence type="ECO:0000256" key="1">
    <source>
        <dbReference type="ARBA" id="ARBA00006865"/>
    </source>
</evidence>
<dbReference type="InterPro" id="IPR044791">
    <property type="entry name" value="Beta-glucanase/XTH"/>
</dbReference>
<dbReference type="SUPFAM" id="SSF49899">
    <property type="entry name" value="Concanavalin A-like lectins/glucanases"/>
    <property type="match status" value="1"/>
</dbReference>
<protein>
    <recommendedName>
        <fullName evidence="2">Beta-glucanase</fullName>
    </recommendedName>
    <alternativeName>
        <fullName evidence="7">1,3-1,4-beta-D-glucan 4-glucanohydrolase</fullName>
    </alternativeName>
    <alternativeName>
        <fullName evidence="6">Endo-beta-1,3-1,4 glucanase</fullName>
    </alternativeName>
    <alternativeName>
        <fullName evidence="5">Lichenase</fullName>
    </alternativeName>
</protein>
<evidence type="ECO:0000256" key="2">
    <source>
        <dbReference type="ARBA" id="ARBA00014569"/>
    </source>
</evidence>
<proteinExistence type="inferred from homology"/>
<dbReference type="PROSITE" id="PS51762">
    <property type="entry name" value="GH16_2"/>
    <property type="match status" value="1"/>
</dbReference>
<comment type="similarity">
    <text evidence="1">Belongs to the glycosyl hydrolase 16 family.</text>
</comment>
<feature type="signal peptide" evidence="8">
    <location>
        <begin position="1"/>
        <end position="23"/>
    </location>
</feature>
<dbReference type="InterPro" id="IPR013320">
    <property type="entry name" value="ConA-like_dom_sf"/>
</dbReference>
<dbReference type="InterPro" id="IPR000757">
    <property type="entry name" value="Beta-glucanase-like"/>
</dbReference>
<keyword evidence="8" id="KW-0732">Signal</keyword>
<evidence type="ECO:0000256" key="7">
    <source>
        <dbReference type="ARBA" id="ARBA00031665"/>
    </source>
</evidence>
<feature type="domain" description="GH16" evidence="9">
    <location>
        <begin position="19"/>
        <end position="244"/>
    </location>
</feature>
<evidence type="ECO:0000256" key="4">
    <source>
        <dbReference type="ARBA" id="ARBA00023295"/>
    </source>
</evidence>
<evidence type="ECO:0000313" key="10">
    <source>
        <dbReference type="EMBL" id="MEC4721900.1"/>
    </source>
</evidence>
<gene>
    <name evidence="10" type="ORF">RY831_22280</name>
</gene>
<evidence type="ECO:0000256" key="6">
    <source>
        <dbReference type="ARBA" id="ARBA00029771"/>
    </source>
</evidence>
<evidence type="ECO:0000256" key="3">
    <source>
        <dbReference type="ARBA" id="ARBA00022801"/>
    </source>
</evidence>
<dbReference type="Proteomes" id="UP001352263">
    <property type="component" value="Unassembled WGS sequence"/>
</dbReference>
<dbReference type="Pfam" id="PF00722">
    <property type="entry name" value="Glyco_hydro_16"/>
    <property type="match status" value="1"/>
</dbReference>
<dbReference type="Gene3D" id="2.60.120.200">
    <property type="match status" value="1"/>
</dbReference>
<name>A0ABU6JF43_9BURK</name>
<evidence type="ECO:0000259" key="9">
    <source>
        <dbReference type="PROSITE" id="PS51762"/>
    </source>
</evidence>
<dbReference type="EMBL" id="JAWIIV010000023">
    <property type="protein sequence ID" value="MEC4721900.1"/>
    <property type="molecule type" value="Genomic_DNA"/>
</dbReference>
<evidence type="ECO:0000313" key="11">
    <source>
        <dbReference type="Proteomes" id="UP001352263"/>
    </source>
</evidence>
<keyword evidence="4" id="KW-0326">Glycosidase</keyword>
<feature type="chain" id="PRO_5046905828" description="Beta-glucanase" evidence="8">
    <location>
        <begin position="24"/>
        <end position="244"/>
    </location>
</feature>
<dbReference type="RefSeq" id="WP_326508583.1">
    <property type="nucleotide sequence ID" value="NZ_JAWIIV010000023.1"/>
</dbReference>
<dbReference type="PRINTS" id="PR00737">
    <property type="entry name" value="GLHYDRLASE16"/>
</dbReference>
<dbReference type="InterPro" id="IPR008264">
    <property type="entry name" value="Beta_glucanase"/>
</dbReference>
<accession>A0ABU6JF43</accession>
<reference evidence="10 11" key="1">
    <citation type="submission" date="2023-10" db="EMBL/GenBank/DDBJ databases">
        <title>Noviherbaspirillum sp. CPCC 100848 genome assembly.</title>
        <authorList>
            <person name="Li X.Y."/>
            <person name="Fang X.M."/>
        </authorList>
    </citation>
    <scope>NUCLEOTIDE SEQUENCE [LARGE SCALE GENOMIC DNA]</scope>
    <source>
        <strain evidence="10 11">CPCC 100848</strain>
    </source>
</reference>
<evidence type="ECO:0000256" key="8">
    <source>
        <dbReference type="SAM" id="SignalP"/>
    </source>
</evidence>